<gene>
    <name evidence="1" type="ORF">K8U61_16150</name>
</gene>
<dbReference type="RefSeq" id="WP_224124069.1">
    <property type="nucleotide sequence ID" value="NZ_JAIQZJ010000009.1"/>
</dbReference>
<name>A0ABS7UGG1_9ACTN</name>
<protein>
    <submittedName>
        <fullName evidence="1">LicD family protein</fullName>
    </submittedName>
</protein>
<dbReference type="PANTHER" id="PTHR13627">
    <property type="entry name" value="FUKUTIN RELATED PROTEIN"/>
    <property type="match status" value="1"/>
</dbReference>
<evidence type="ECO:0000313" key="2">
    <source>
        <dbReference type="Proteomes" id="UP000780875"/>
    </source>
</evidence>
<reference evidence="1 2" key="1">
    <citation type="submission" date="2021-09" db="EMBL/GenBank/DDBJ databases">
        <title>Whole genome sequence of Nocardioides sp. GBK3QG-3.</title>
        <authorList>
            <person name="Tuo L."/>
        </authorList>
    </citation>
    <scope>NUCLEOTIDE SEQUENCE [LARGE SCALE GENOMIC DNA]</scope>
    <source>
        <strain evidence="1 2">GBK3QG-3</strain>
    </source>
</reference>
<dbReference type="PANTHER" id="PTHR13627:SF31">
    <property type="entry name" value="RIBITOL 5-PHOSPHATE TRANSFERASE FKRP"/>
    <property type="match status" value="1"/>
</dbReference>
<sequence>MEQSEPGARPGAVIASVRSQVAREGSASPYDDLRAALDALPRKARRRPPWLKASVQLNIAHHERPGQTRRHLGRLRDRLAAADRPGDYDRFWADCVETLRPYALGPHGYHRALASMDSSDLWAEVAELVERLRSYGAEAFLVSGTLLGVVRDGDFVGHDDDVDLAVLVPGDDAASVAAAWHDLRIRLTEAGVLEAEFEARGYLHTKARSSGGVGIDLFPAWVEAGRAWVWPHTPGGLPAEALVPLAAAEVAGHTFAVPRDPEALLELNYGPSWRVPDPLWSFDWEAARARFTDFRDAMLVHRPADGPRRFVIHCGTYKAGSSAIQDWAWAHHDDLLADGILYPRTGLTFDEPEVGIRHAPLVWRHRDDRARWEALVDDLVEEVRSCPAPTVLLSAEAWSRPGHVEALADLLDRLRAEGLVESATGILYLRNHLDYARRLYRELTRRRGNLQTFAEWLDSEPQVLDELDIVERLSGMLDVLEVVAYDEVGDTAAHLGTRVGATYAAAPPRSNPGLGALETEAVRRLALRAPQLVDAWPGLAAVLPPELALDPRGFEEVAPDAAAPDEAWCEAFARHTRWTTAQVEAFLRADDHGRRDVAEVADLLDGAVVGWLDRSTERVVRTWLPPHPWVTSLELDPVDPDRTRQHLRGRLVLRDDAPPLTLLALTDAGQFAERADRRTTPAGRFVVPGVTWGTGARIDLVAEDPDGHRVVLAHVTREWGG</sequence>
<dbReference type="EMBL" id="JAIQZJ010000009">
    <property type="protein sequence ID" value="MBZ5739708.1"/>
    <property type="molecule type" value="Genomic_DNA"/>
</dbReference>
<proteinExistence type="predicted"/>
<dbReference type="InterPro" id="IPR052613">
    <property type="entry name" value="LicD_transferase"/>
</dbReference>
<comment type="caution">
    <text evidence="1">The sequence shown here is derived from an EMBL/GenBank/DDBJ whole genome shotgun (WGS) entry which is preliminary data.</text>
</comment>
<evidence type="ECO:0000313" key="1">
    <source>
        <dbReference type="EMBL" id="MBZ5739708.1"/>
    </source>
</evidence>
<organism evidence="1 2">
    <name type="scientific">Nocardioides mangrovi</name>
    <dbReference type="NCBI Taxonomy" id="2874580"/>
    <lineage>
        <taxon>Bacteria</taxon>
        <taxon>Bacillati</taxon>
        <taxon>Actinomycetota</taxon>
        <taxon>Actinomycetes</taxon>
        <taxon>Propionibacteriales</taxon>
        <taxon>Nocardioidaceae</taxon>
        <taxon>Nocardioides</taxon>
    </lineage>
</organism>
<accession>A0ABS7UGG1</accession>
<dbReference type="Proteomes" id="UP000780875">
    <property type="component" value="Unassembled WGS sequence"/>
</dbReference>
<keyword evidence="2" id="KW-1185">Reference proteome</keyword>